<evidence type="ECO:0000259" key="2">
    <source>
        <dbReference type="Pfam" id="PF13191"/>
    </source>
</evidence>
<feature type="domain" description="Orc1-like AAA ATPase" evidence="2">
    <location>
        <begin position="36"/>
        <end position="150"/>
    </location>
</feature>
<evidence type="ECO:0000313" key="3">
    <source>
        <dbReference type="EMBL" id="TDC78027.1"/>
    </source>
</evidence>
<dbReference type="AlphaFoldDB" id="A0A4R4TJT2"/>
<organism evidence="3 4">
    <name type="scientific">Streptomyces hainanensis</name>
    <dbReference type="NCBI Taxonomy" id="402648"/>
    <lineage>
        <taxon>Bacteria</taxon>
        <taxon>Bacillati</taxon>
        <taxon>Actinomycetota</taxon>
        <taxon>Actinomycetes</taxon>
        <taxon>Kitasatosporales</taxon>
        <taxon>Streptomycetaceae</taxon>
        <taxon>Streptomyces</taxon>
    </lineage>
</organism>
<dbReference type="OrthoDB" id="3209349at2"/>
<dbReference type="Pfam" id="PF13191">
    <property type="entry name" value="AAA_16"/>
    <property type="match status" value="1"/>
</dbReference>
<dbReference type="PANTHER" id="PTHR34704:SF1">
    <property type="entry name" value="ATPASE"/>
    <property type="match status" value="1"/>
</dbReference>
<feature type="domain" description="DUF234" evidence="1">
    <location>
        <begin position="356"/>
        <end position="451"/>
    </location>
</feature>
<accession>A0A4R4TJT2</accession>
<evidence type="ECO:0000259" key="1">
    <source>
        <dbReference type="Pfam" id="PF03008"/>
    </source>
</evidence>
<dbReference type="InterPro" id="IPR041664">
    <property type="entry name" value="AAA_16"/>
</dbReference>
<dbReference type="GO" id="GO:0005524">
    <property type="term" value="F:ATP binding"/>
    <property type="evidence" value="ECO:0007669"/>
    <property type="project" value="UniProtKB-KW"/>
</dbReference>
<comment type="caution">
    <text evidence="3">The sequence shown here is derived from an EMBL/GenBank/DDBJ whole genome shotgun (WGS) entry which is preliminary data.</text>
</comment>
<evidence type="ECO:0000313" key="4">
    <source>
        <dbReference type="Proteomes" id="UP000295345"/>
    </source>
</evidence>
<dbReference type="Gene3D" id="3.40.50.300">
    <property type="entry name" value="P-loop containing nucleotide triphosphate hydrolases"/>
    <property type="match status" value="1"/>
</dbReference>
<dbReference type="SUPFAM" id="SSF52540">
    <property type="entry name" value="P-loop containing nucleoside triphosphate hydrolases"/>
    <property type="match status" value="1"/>
</dbReference>
<keyword evidence="3" id="KW-0067">ATP-binding</keyword>
<reference evidence="3 4" key="1">
    <citation type="submission" date="2019-03" db="EMBL/GenBank/DDBJ databases">
        <title>Draft genome sequences of novel Actinobacteria.</title>
        <authorList>
            <person name="Sahin N."/>
            <person name="Ay H."/>
            <person name="Saygin H."/>
        </authorList>
    </citation>
    <scope>NUCLEOTIDE SEQUENCE [LARGE SCALE GENOMIC DNA]</scope>
    <source>
        <strain evidence="3 4">DSM 41900</strain>
    </source>
</reference>
<sequence length="508" mass="54311">MPGFGSLISGTTKNGRLRSLRGLNVLRGRLVDASGFVGRQRELAALNGMLKRVTAGGRAGRPGRAALIRGRRRVGKSRLVEEFIERAGLPSLFFTASALPSADADLAMFTEALAASDLPGAALAAGPLGSWDAALRLLSVAVPQDSPSIVVLDEMPYLIRNDTGFEGTLQKIFDRELSRRPVLLLCVGSDLAMMERLNDYDRPFHQRGTELVVPPLNPADVAELLDLPAAEAFDAYLVTGGLPLVLEEFEAGATVFDYLEGVVADSVSASLVSGERSLAAEFPAEAQARAVLGAIGSGERTHALIGRAAGGLAPTSLGRSLRLLTDKRVVEAASPLSTRPSRETRYAVADPHLRFWLAFLGPGLPDIERGRGDLVLDRVRRSWTAWRGRAIEPVVREALLRMRTGGLPEGSGAIGGYWTRTNDPEIDVVAADRGPVAKRVTAVGSIKWLERKPFDARDLSRLILHRGRLPGADENTPLLAVSRSGVTSDVGAGVQVVGPEELLAAWRP</sequence>
<dbReference type="PANTHER" id="PTHR34704">
    <property type="entry name" value="ATPASE"/>
    <property type="match status" value="1"/>
</dbReference>
<keyword evidence="3" id="KW-0547">Nucleotide-binding</keyword>
<gene>
    <name evidence="3" type="ORF">E1283_05960</name>
</gene>
<keyword evidence="4" id="KW-1185">Reference proteome</keyword>
<dbReference type="EMBL" id="SMKI01000041">
    <property type="protein sequence ID" value="TDC78027.1"/>
    <property type="molecule type" value="Genomic_DNA"/>
</dbReference>
<dbReference type="Pfam" id="PF03008">
    <property type="entry name" value="DUF234"/>
    <property type="match status" value="1"/>
</dbReference>
<dbReference type="InterPro" id="IPR027417">
    <property type="entry name" value="P-loop_NTPase"/>
</dbReference>
<dbReference type="Proteomes" id="UP000295345">
    <property type="component" value="Unassembled WGS sequence"/>
</dbReference>
<protein>
    <submittedName>
        <fullName evidence="3">ATP-binding protein</fullName>
    </submittedName>
</protein>
<name>A0A4R4TJT2_9ACTN</name>
<proteinExistence type="predicted"/>
<dbReference type="InterPro" id="IPR004256">
    <property type="entry name" value="DUF234"/>
</dbReference>